<dbReference type="Pfam" id="PF00134">
    <property type="entry name" value="Cyclin_N"/>
    <property type="match status" value="1"/>
</dbReference>
<dbReference type="SMART" id="SM00385">
    <property type="entry name" value="CYCLIN"/>
    <property type="match status" value="1"/>
</dbReference>
<dbReference type="RefSeq" id="XP_023163774.2">
    <property type="nucleotide sequence ID" value="XM_023308006.2"/>
</dbReference>
<evidence type="ECO:0000313" key="4">
    <source>
        <dbReference type="Proteomes" id="UP000504633"/>
    </source>
</evidence>
<organism evidence="4 7">
    <name type="scientific">Drosophila hydei</name>
    <name type="common">Fruit fly</name>
    <dbReference type="NCBI Taxonomy" id="7224"/>
    <lineage>
        <taxon>Eukaryota</taxon>
        <taxon>Metazoa</taxon>
        <taxon>Ecdysozoa</taxon>
        <taxon>Arthropoda</taxon>
        <taxon>Hexapoda</taxon>
        <taxon>Insecta</taxon>
        <taxon>Pterygota</taxon>
        <taxon>Neoptera</taxon>
        <taxon>Endopterygota</taxon>
        <taxon>Diptera</taxon>
        <taxon>Brachycera</taxon>
        <taxon>Muscomorpha</taxon>
        <taxon>Ephydroidea</taxon>
        <taxon>Drosophilidae</taxon>
        <taxon>Drosophila</taxon>
    </lineage>
</organism>
<accession>A0A6J1LCH1</accession>
<proteinExistence type="inferred from homology"/>
<evidence type="ECO:0000313" key="5">
    <source>
        <dbReference type="RefSeq" id="XP_023163773.2"/>
    </source>
</evidence>
<dbReference type="OMA" id="YQKYDQQ"/>
<evidence type="ECO:0000259" key="3">
    <source>
        <dbReference type="SMART" id="SM00385"/>
    </source>
</evidence>
<feature type="domain" description="Cyclin-like" evidence="3">
    <location>
        <begin position="283"/>
        <end position="367"/>
    </location>
</feature>
<dbReference type="GeneID" id="111594617"/>
<dbReference type="KEGG" id="dhe:111594617"/>
<dbReference type="RefSeq" id="XP_023163773.2">
    <property type="nucleotide sequence ID" value="XM_023308005.2"/>
</dbReference>
<evidence type="ECO:0000256" key="1">
    <source>
        <dbReference type="RuleBase" id="RU000383"/>
    </source>
</evidence>
<dbReference type="OrthoDB" id="769138at2759"/>
<evidence type="ECO:0000313" key="6">
    <source>
        <dbReference type="RefSeq" id="XP_023163774.2"/>
    </source>
</evidence>
<dbReference type="InterPro" id="IPR006671">
    <property type="entry name" value="Cyclin_N"/>
</dbReference>
<dbReference type="AlphaFoldDB" id="A0A6J1LCH1"/>
<gene>
    <name evidence="5 6 7" type="primary">LOC111594617</name>
</gene>
<evidence type="ECO:0000256" key="2">
    <source>
        <dbReference type="SAM" id="Coils"/>
    </source>
</evidence>
<reference evidence="5 6" key="1">
    <citation type="submission" date="2025-04" db="UniProtKB">
        <authorList>
            <consortium name="RefSeq"/>
        </authorList>
    </citation>
    <scope>IDENTIFICATION</scope>
    <source>
        <strain evidence="5 6">15085-1641.00</strain>
        <tissue evidence="5 6">Whole body</tissue>
    </source>
</reference>
<name>A0A6J1LCH1_DROHY</name>
<comment type="similarity">
    <text evidence="1">Belongs to the cyclin family.</text>
</comment>
<dbReference type="InterPro" id="IPR036915">
    <property type="entry name" value="Cyclin-like_sf"/>
</dbReference>
<dbReference type="Proteomes" id="UP000504633">
    <property type="component" value="Unplaced"/>
</dbReference>
<dbReference type="InterPro" id="IPR039361">
    <property type="entry name" value="Cyclin"/>
</dbReference>
<dbReference type="SUPFAM" id="SSF47954">
    <property type="entry name" value="Cyclin-like"/>
    <property type="match status" value="1"/>
</dbReference>
<keyword evidence="4" id="KW-1185">Reference proteome</keyword>
<sequence length="571" mass="64641">MSVPVRYSAAAEYAVVDSGLDNTLTQEEQYHQQQQQLHQQQLEHQQLQYAQYQQQQQQEEEEALLYCQLQQQLEAEQHTQALRQQQEQLMQQRSSMLMSSTGMPSLDLPHNNNNNSNNNSNHINNNANNNMDAISINAILVDDEQPSTSAQAAAAILRGKSMNGGGIELVDHNAEMPTDWMRIADEGRYGTPGAAGLEYQKYEQQQQQPLEAEAAAGQRGWSAGAEPTALKKLEDQLHALSSDELYETLKEYDVLQDKYHTVLLLPKESRREVTAGGRDGSAYVLRCLKMWYELPSDVLFSAMSLVDRFLDRMAVKPKHMACMSVASFHLAIKQLDLKPIPADDLVTISQCGCTAGDLERMAGVIANKLGVQMGHAPITSVSYLRIYYALFRNLAKQIGGDFFKFYQQLIKLEELENRLEILLCDVKTTVITPATLALVLICLHLDFHIKESYTRGSPELKHVFEYILYLQEYMRIPDRVFTCGFSIVSGILSHYNGQNKAPYKQRLVWKLSSRTLRVLRPINRFSSDLPTIEEGISNALDEGLRSRTESISSEEEEDWPTSPIIPIFEQC</sequence>
<dbReference type="CTD" id="43724"/>
<keyword evidence="1" id="KW-0195">Cyclin</keyword>
<keyword evidence="2" id="KW-0175">Coiled coil</keyword>
<dbReference type="Gene3D" id="1.10.472.10">
    <property type="entry name" value="Cyclin-like"/>
    <property type="match status" value="1"/>
</dbReference>
<dbReference type="PANTHER" id="PTHR10177">
    <property type="entry name" value="CYCLINS"/>
    <property type="match status" value="1"/>
</dbReference>
<dbReference type="RefSeq" id="XP_023163775.2">
    <property type="nucleotide sequence ID" value="XM_023308007.2"/>
</dbReference>
<evidence type="ECO:0000313" key="7">
    <source>
        <dbReference type="RefSeq" id="XP_023163775.2"/>
    </source>
</evidence>
<dbReference type="FunFam" id="1.10.472.10:FF:000118">
    <property type="entry name" value="Cyclin g"/>
    <property type="match status" value="1"/>
</dbReference>
<dbReference type="InterPro" id="IPR013763">
    <property type="entry name" value="Cyclin-like_dom"/>
</dbReference>
<protein>
    <submittedName>
        <fullName evidence="5 6">Cyclin G</fullName>
    </submittedName>
</protein>
<feature type="coiled-coil region" evidence="2">
    <location>
        <begin position="35"/>
        <end position="95"/>
    </location>
</feature>